<organism evidence="2 3">
    <name type="scientific">Leucothrix pacifica</name>
    <dbReference type="NCBI Taxonomy" id="1247513"/>
    <lineage>
        <taxon>Bacteria</taxon>
        <taxon>Pseudomonadati</taxon>
        <taxon>Pseudomonadota</taxon>
        <taxon>Gammaproteobacteria</taxon>
        <taxon>Thiotrichales</taxon>
        <taxon>Thiotrichaceae</taxon>
        <taxon>Leucothrix</taxon>
    </lineage>
</organism>
<protein>
    <submittedName>
        <fullName evidence="2">Uncharacterized protein</fullName>
    </submittedName>
</protein>
<dbReference type="OrthoDB" id="5625835at2"/>
<proteinExistence type="predicted"/>
<gene>
    <name evidence="2" type="ORF">DKW60_03995</name>
</gene>
<keyword evidence="1" id="KW-1133">Transmembrane helix</keyword>
<sequence length="269" mass="28158">MEMIRWLLGNRIVQAAWGLGILAVLLAWIFGGNKAGHDTAEADSQAKVEQVAESTTATAETAASDAVAEVKQEAVEAVVDTKAAAAAGTAAVAVAAVATTEAVADATEATTEVVTSTAEAVATEVETVQAAVSTEVEEAATEVEAESTEVAAEASEETAVSALTGGFADKSSEDLLMMAREAYWNNGLEEAAEIYTALIEREPSVIEHKGELGNVFWRQGFPKKAAELYADIAEPMIEKGNGERVSNMVGFIGLFFPERAASIRAMLDK</sequence>
<dbReference type="EMBL" id="QGKM01000006">
    <property type="protein sequence ID" value="PWQ99974.1"/>
    <property type="molecule type" value="Genomic_DNA"/>
</dbReference>
<keyword evidence="3" id="KW-1185">Reference proteome</keyword>
<evidence type="ECO:0000313" key="2">
    <source>
        <dbReference type="EMBL" id="PWQ99974.1"/>
    </source>
</evidence>
<evidence type="ECO:0000256" key="1">
    <source>
        <dbReference type="SAM" id="Phobius"/>
    </source>
</evidence>
<dbReference type="SUPFAM" id="SSF48452">
    <property type="entry name" value="TPR-like"/>
    <property type="match status" value="1"/>
</dbReference>
<dbReference type="Proteomes" id="UP000245539">
    <property type="component" value="Unassembled WGS sequence"/>
</dbReference>
<feature type="transmembrane region" description="Helical" evidence="1">
    <location>
        <begin position="12"/>
        <end position="31"/>
    </location>
</feature>
<evidence type="ECO:0000313" key="3">
    <source>
        <dbReference type="Proteomes" id="UP000245539"/>
    </source>
</evidence>
<name>A0A317CN72_9GAMM</name>
<dbReference type="Gene3D" id="1.25.40.10">
    <property type="entry name" value="Tetratricopeptide repeat domain"/>
    <property type="match status" value="1"/>
</dbReference>
<keyword evidence="1" id="KW-0472">Membrane</keyword>
<keyword evidence="1" id="KW-0812">Transmembrane</keyword>
<reference evidence="2 3" key="1">
    <citation type="submission" date="2018-05" db="EMBL/GenBank/DDBJ databases">
        <title>Leucothrix arctica sp. nov., isolated from Arctic seawater.</title>
        <authorList>
            <person name="Choi A."/>
            <person name="Baek K."/>
        </authorList>
    </citation>
    <scope>NUCLEOTIDE SEQUENCE [LARGE SCALE GENOMIC DNA]</scope>
    <source>
        <strain evidence="2 3">JCM 18388</strain>
    </source>
</reference>
<dbReference type="RefSeq" id="WP_109836377.1">
    <property type="nucleotide sequence ID" value="NZ_QGKM01000006.1"/>
</dbReference>
<accession>A0A317CN72</accession>
<comment type="caution">
    <text evidence="2">The sequence shown here is derived from an EMBL/GenBank/DDBJ whole genome shotgun (WGS) entry which is preliminary data.</text>
</comment>
<dbReference type="AlphaFoldDB" id="A0A317CN72"/>
<dbReference type="InterPro" id="IPR011990">
    <property type="entry name" value="TPR-like_helical_dom_sf"/>
</dbReference>